<comment type="caution">
    <text evidence="2">The sequence shown here is derived from an EMBL/GenBank/DDBJ whole genome shotgun (WGS) entry which is preliminary data.</text>
</comment>
<evidence type="ECO:0000313" key="2">
    <source>
        <dbReference type="EMBL" id="CAI5439615.1"/>
    </source>
</evidence>
<dbReference type="AlphaFoldDB" id="A0A9P1IA97"/>
<gene>
    <name evidence="2" type="ORF">CAMP_LOCUS2252</name>
</gene>
<keyword evidence="3" id="KW-1185">Reference proteome</keyword>
<evidence type="ECO:0000313" key="3">
    <source>
        <dbReference type="Proteomes" id="UP001152747"/>
    </source>
</evidence>
<dbReference type="EMBL" id="CANHGI010000001">
    <property type="protein sequence ID" value="CAI5439615.1"/>
    <property type="molecule type" value="Genomic_DNA"/>
</dbReference>
<reference evidence="2" key="1">
    <citation type="submission" date="2022-11" db="EMBL/GenBank/DDBJ databases">
        <authorList>
            <person name="Kikuchi T."/>
        </authorList>
    </citation>
    <scope>NUCLEOTIDE SEQUENCE</scope>
    <source>
        <strain evidence="2">PS1010</strain>
    </source>
</reference>
<sequence length="762" mass="91065">MYEPSWYIQHVEISGSCIDSKNIDKNLMVNKWMPQLKTVNKTAKEFMKEIIKSIPLDSQHLFHWSALIFHKNLYTINGKYFEWLQKFSAHFKHRAELYSFIISENIDHIVFRTSHIFESIKNKEKTEVWHFIIEAACEHLRVAMKPHKRHEVWKIRQMQFRPDYDLYRNIEKRKEALMEEVDFLIQEIENIANERSPKYFYKLEKYGRAIRFDKPELTPNYENGTDLFKKVFEIPISMKLEKCETWLNKNGKNLTATVNCEYECISQNSIGQQRTFSRHVKLEVFGRMEEYELEAEVVGIRVILPIIMKRAQNSMTIYHADLSLSFHRPTLVINHDDFAKKITRLLIGQSSYEYSNWKSSYDTLFSYIDNKDFHSKICGKSHSKHAAEMFKIYLERNRKTTKFSKFDIEVITNTEESKIEFKIVYNSINLMDFLATETYTFVAEKGVISENWWIKSVNIEGACIYQQLNSKFVSSLTARDIQGMRRYNNYFLGEIVIPYIENEGNVPINLYSKNFQGYIIANPNLTEIYTFEEFKMYMRYFVKYNKRRPKVNSQSQIIVTEPNHFVVQITMIFDQLIQNRNQSSKDDWIFMIEGSRDSEEEYWKITKLVLSPKLEFLTNGMFIWRAMLNYMMDSEDNYLELARKMLKISRNSTEENTVLSNCEPRTYDYTPREFNKFLQRFVECLKLADPKTELTSSKDISRPFKQINTFKFHIIYKIIIGGIKKFLIVNHYAQYNFKYGYYRDWKLELTCLADKVEGHDDY</sequence>
<protein>
    <submittedName>
        <fullName evidence="2">Uncharacterized protein</fullName>
    </submittedName>
</protein>
<evidence type="ECO:0000256" key="1">
    <source>
        <dbReference type="SAM" id="Coils"/>
    </source>
</evidence>
<proteinExistence type="predicted"/>
<organism evidence="2 3">
    <name type="scientific">Caenorhabditis angaria</name>
    <dbReference type="NCBI Taxonomy" id="860376"/>
    <lineage>
        <taxon>Eukaryota</taxon>
        <taxon>Metazoa</taxon>
        <taxon>Ecdysozoa</taxon>
        <taxon>Nematoda</taxon>
        <taxon>Chromadorea</taxon>
        <taxon>Rhabditida</taxon>
        <taxon>Rhabditina</taxon>
        <taxon>Rhabditomorpha</taxon>
        <taxon>Rhabditoidea</taxon>
        <taxon>Rhabditidae</taxon>
        <taxon>Peloderinae</taxon>
        <taxon>Caenorhabditis</taxon>
    </lineage>
</organism>
<feature type="coiled-coil region" evidence="1">
    <location>
        <begin position="167"/>
        <end position="194"/>
    </location>
</feature>
<name>A0A9P1IA97_9PELO</name>
<accession>A0A9P1IA97</accession>
<keyword evidence="1" id="KW-0175">Coiled coil</keyword>
<dbReference type="Proteomes" id="UP001152747">
    <property type="component" value="Unassembled WGS sequence"/>
</dbReference>